<organism evidence="2 3">
    <name type="scientific">Pseudomonas phage phiPsa267</name>
    <dbReference type="NCBI Taxonomy" id="1460361"/>
    <lineage>
        <taxon>Viruses</taxon>
        <taxon>Duplodnaviria</taxon>
        <taxon>Heunggongvirae</taxon>
        <taxon>Uroviricota</taxon>
        <taxon>Caudoviricetes</taxon>
        <taxon>Vandenendeviridae</taxon>
        <taxon>Gorskivirinae</taxon>
        <taxon>Otagovirus</taxon>
        <taxon>Otagovirus psa267</taxon>
    </lineage>
</organism>
<reference evidence="2 3" key="1">
    <citation type="submission" date="2020-06" db="EMBL/GenBank/DDBJ databases">
        <title>Characterization of Pseudomonas phiPsa374-like phages.</title>
        <authorList>
            <person name="Warring S."/>
            <person name="Malone L.M."/>
            <person name="Easingwood R.A."/>
            <person name="Rigano L."/>
            <person name="Frampton R.A."/>
            <person name="Lopez Acedo E."/>
            <person name="Templeton M.D."/>
            <person name="Kleffmann T."/>
            <person name="Bostina M."/>
            <person name="Fineran P.C."/>
        </authorList>
    </citation>
    <scope>NUCLEOTIDE SEQUENCE [LARGE SCALE GENOMIC DNA]</scope>
</reference>
<keyword evidence="3" id="KW-1185">Reference proteome</keyword>
<keyword evidence="1" id="KW-0812">Transmembrane</keyword>
<keyword evidence="1" id="KW-0472">Membrane</keyword>
<keyword evidence="1" id="KW-1133">Transmembrane helix</keyword>
<evidence type="ECO:0000256" key="1">
    <source>
        <dbReference type="SAM" id="Phobius"/>
    </source>
</evidence>
<proteinExistence type="predicted"/>
<dbReference type="Proteomes" id="UP000516074">
    <property type="component" value="Segment"/>
</dbReference>
<feature type="transmembrane region" description="Helical" evidence="1">
    <location>
        <begin position="12"/>
        <end position="35"/>
    </location>
</feature>
<sequence>MNLKNMQYRKTSHFGHAILSILFFPWVIVWAIIALSNNNYNNNLDVIHAIQTNGAK</sequence>
<evidence type="ECO:0000313" key="2">
    <source>
        <dbReference type="EMBL" id="QNO00016.1"/>
    </source>
</evidence>
<accession>A0A7G9V160</accession>
<gene>
    <name evidence="2" type="ORF">phiPsa267_164</name>
</gene>
<dbReference type="EMBL" id="MT670417">
    <property type="protein sequence ID" value="QNO00016.1"/>
    <property type="molecule type" value="Genomic_DNA"/>
</dbReference>
<evidence type="ECO:0000313" key="3">
    <source>
        <dbReference type="Proteomes" id="UP000516074"/>
    </source>
</evidence>
<protein>
    <submittedName>
        <fullName evidence="2">Uncharacterized protein</fullName>
    </submittedName>
</protein>
<name>A0A7G9V160_9CAUD</name>